<evidence type="ECO:0000259" key="5">
    <source>
        <dbReference type="SMART" id="SM00645"/>
    </source>
</evidence>
<protein>
    <recommendedName>
        <fullName evidence="5">Peptidase C1A papain C-terminal domain-containing protein</fullName>
    </recommendedName>
</protein>
<dbReference type="Proteomes" id="UP000041254">
    <property type="component" value="Unassembled WGS sequence"/>
</dbReference>
<reference evidence="6 7" key="1">
    <citation type="submission" date="2014-11" db="EMBL/GenBank/DDBJ databases">
        <authorList>
            <person name="Zhu J."/>
            <person name="Qi W."/>
            <person name="Song R."/>
        </authorList>
    </citation>
    <scope>NUCLEOTIDE SEQUENCE [LARGE SCALE GENOMIC DNA]</scope>
</reference>
<dbReference type="AlphaFoldDB" id="A0A0G4GS09"/>
<proteinExistence type="inferred from homology"/>
<dbReference type="STRING" id="1169540.A0A0G4GS09"/>
<evidence type="ECO:0000256" key="3">
    <source>
        <dbReference type="SAM" id="Phobius"/>
    </source>
</evidence>
<dbReference type="GO" id="GO:0008234">
    <property type="term" value="F:cysteine-type peptidase activity"/>
    <property type="evidence" value="ECO:0007669"/>
    <property type="project" value="InterPro"/>
</dbReference>
<dbReference type="InterPro" id="IPR038765">
    <property type="entry name" value="Papain-like_cys_pep_sf"/>
</dbReference>
<evidence type="ECO:0000256" key="1">
    <source>
        <dbReference type="ARBA" id="ARBA00008455"/>
    </source>
</evidence>
<dbReference type="PANTHER" id="PTHR12411">
    <property type="entry name" value="CYSTEINE PROTEASE FAMILY C1-RELATED"/>
    <property type="match status" value="1"/>
</dbReference>
<dbReference type="PRINTS" id="PR00705">
    <property type="entry name" value="PAPAIN"/>
</dbReference>
<accession>A0A0G4GS09</accession>
<keyword evidence="3" id="KW-1133">Transmembrane helix</keyword>
<evidence type="ECO:0000256" key="4">
    <source>
        <dbReference type="SAM" id="SignalP"/>
    </source>
</evidence>
<evidence type="ECO:0000256" key="2">
    <source>
        <dbReference type="ARBA" id="ARBA00023145"/>
    </source>
</evidence>
<evidence type="ECO:0000313" key="6">
    <source>
        <dbReference type="EMBL" id="CEM33149.1"/>
    </source>
</evidence>
<dbReference type="EMBL" id="CDMY01000772">
    <property type="protein sequence ID" value="CEM33149.1"/>
    <property type="molecule type" value="Genomic_DNA"/>
</dbReference>
<dbReference type="PROSITE" id="PS00639">
    <property type="entry name" value="THIOL_PROTEASE_HIS"/>
    <property type="match status" value="1"/>
</dbReference>
<evidence type="ECO:0000313" key="7">
    <source>
        <dbReference type="Proteomes" id="UP000041254"/>
    </source>
</evidence>
<dbReference type="SUPFAM" id="SSF54001">
    <property type="entry name" value="Cysteine proteinases"/>
    <property type="match status" value="1"/>
</dbReference>
<dbReference type="InterPro" id="IPR000668">
    <property type="entry name" value="Peptidase_C1A_C"/>
</dbReference>
<dbReference type="OrthoDB" id="415726at2759"/>
<keyword evidence="2" id="KW-0865">Zymogen</keyword>
<keyword evidence="3" id="KW-0472">Membrane</keyword>
<feature type="transmembrane region" description="Helical" evidence="3">
    <location>
        <begin position="655"/>
        <end position="681"/>
    </location>
</feature>
<gene>
    <name evidence="6" type="ORF">Vbra_504</name>
</gene>
<name>A0A0G4GS09_VITBC</name>
<dbReference type="SMART" id="SM00645">
    <property type="entry name" value="Pept_C1"/>
    <property type="match status" value="1"/>
</dbReference>
<keyword evidence="3" id="KW-0812">Transmembrane</keyword>
<sequence length="691" mass="75524">MALPSLAIFLVFFISASATSTPCPSKATALTLAESFWRWQWVALGCEGGFEGDVLEVILTPAEHGLCEVILVRPKGDLRILYDQSKTTFDEKMAGQMRREGNWVGLDAHLCSETSFIGMQPLTRPIRKEQITFAFEQIQRLRAQEIKGGRKCGGDLALHSDLGVTHAEEEMVALGVEKKFTIYVKEGPVNTDTTETKVVDTATARRRLGWFGSSSSSDGGAAIPVTVRLIMYEQWHGSDNNITRSYRFVSSNPSPCRISAATAKNMQKNIMMMDDLRDTVSRQNQRAGEWQARINEVALDHVHGGPDAWRRKYLGDRTKEAVLPYLDKERLKQKSERMADATLKRLGLYEFPLSYDVRKAHPTCVLPPRSQDSCGSCWAFAAVGAWEKQVCKLGDGHARDLSRQRIINCGESSFGCDGGHAYTAYNAILRDGVVPESCAPYTSGKSGAPVGEPLGTGLCKHKSTYSGCDMYFGRPPNTIEADKGQFIRDGEVSGVPNSPSTSFLMGEAAIQGAIMTYGAVWAGFTVFGDFQSYSHGVYKRRSNQELGGHAVQLIGWGQTDNGQKYWIAENSWGDTWGENQHMQQCSQQECRGDFCDQSMAASASKQHGETCGYFRITRGENHVGIEELAAHSFVQGLEPDSTHVPQSSEQFAEGAAIGAGVAGGGLLVVAGIAAAVWKLFCSGGRGGYDKM</sequence>
<dbReference type="InterPro" id="IPR025660">
    <property type="entry name" value="Pept_his_AS"/>
</dbReference>
<dbReference type="InterPro" id="IPR000169">
    <property type="entry name" value="Pept_cys_AS"/>
</dbReference>
<dbReference type="Gene3D" id="3.90.70.10">
    <property type="entry name" value="Cysteine proteinases"/>
    <property type="match status" value="1"/>
</dbReference>
<feature type="domain" description="Peptidase C1A papain C-terminal" evidence="5">
    <location>
        <begin position="351"/>
        <end position="634"/>
    </location>
</feature>
<dbReference type="PROSITE" id="PS00139">
    <property type="entry name" value="THIOL_PROTEASE_CYS"/>
    <property type="match status" value="1"/>
</dbReference>
<dbReference type="PhylomeDB" id="A0A0G4GS09"/>
<comment type="similarity">
    <text evidence="1">Belongs to the peptidase C1 family.</text>
</comment>
<dbReference type="VEuPathDB" id="CryptoDB:Vbra_504"/>
<keyword evidence="7" id="KW-1185">Reference proteome</keyword>
<organism evidence="6 7">
    <name type="scientific">Vitrella brassicaformis (strain CCMP3155)</name>
    <dbReference type="NCBI Taxonomy" id="1169540"/>
    <lineage>
        <taxon>Eukaryota</taxon>
        <taxon>Sar</taxon>
        <taxon>Alveolata</taxon>
        <taxon>Colpodellida</taxon>
        <taxon>Vitrellaceae</taxon>
        <taxon>Vitrella</taxon>
    </lineage>
</organism>
<feature type="chain" id="PRO_5005190412" description="Peptidase C1A papain C-terminal domain-containing protein" evidence="4">
    <location>
        <begin position="19"/>
        <end position="691"/>
    </location>
</feature>
<keyword evidence="4" id="KW-0732">Signal</keyword>
<dbReference type="InParanoid" id="A0A0G4GS09"/>
<feature type="signal peptide" evidence="4">
    <location>
        <begin position="1"/>
        <end position="18"/>
    </location>
</feature>
<dbReference type="InterPro" id="IPR013128">
    <property type="entry name" value="Peptidase_C1A"/>
</dbReference>
<dbReference type="Pfam" id="PF00112">
    <property type="entry name" value="Peptidase_C1"/>
    <property type="match status" value="1"/>
</dbReference>
<dbReference type="GO" id="GO:0006508">
    <property type="term" value="P:proteolysis"/>
    <property type="evidence" value="ECO:0007669"/>
    <property type="project" value="InterPro"/>
</dbReference>